<accession>A0AAW1KG73</accession>
<dbReference type="AlphaFoldDB" id="A0AAW1KG73"/>
<comment type="caution">
    <text evidence="1">The sequence shown here is derived from an EMBL/GenBank/DDBJ whole genome shotgun (WGS) entry which is preliminary data.</text>
</comment>
<reference evidence="1 2" key="1">
    <citation type="journal article" date="2024" name="BMC Genomics">
        <title>De novo assembly and annotation of Popillia japonica's genome with initial clues to its potential as an invasive pest.</title>
        <authorList>
            <person name="Cucini C."/>
            <person name="Boschi S."/>
            <person name="Funari R."/>
            <person name="Cardaioli E."/>
            <person name="Iannotti N."/>
            <person name="Marturano G."/>
            <person name="Paoli F."/>
            <person name="Bruttini M."/>
            <person name="Carapelli A."/>
            <person name="Frati F."/>
            <person name="Nardi F."/>
        </authorList>
    </citation>
    <scope>NUCLEOTIDE SEQUENCE [LARGE SCALE GENOMIC DNA]</scope>
    <source>
        <strain evidence="1">DMR45628</strain>
    </source>
</reference>
<keyword evidence="2" id="KW-1185">Reference proteome</keyword>
<sequence length="132" mass="14961">MVEFMVVTNLVLPIARVFNGRRPDKNMEHMQILKPLNLDKLYSDKMSLGQKGQPNIGNHLYEASNQTCHLKTSQAVSDSFEKENHLYEASNQTCHLKTSQAVSDSFEKEPPNLDTKMPTQYILPIHCSEAAN</sequence>
<proteinExistence type="predicted"/>
<gene>
    <name evidence="1" type="ORF">QE152_g24396</name>
</gene>
<name>A0AAW1KG73_POPJA</name>
<evidence type="ECO:0000313" key="2">
    <source>
        <dbReference type="Proteomes" id="UP001458880"/>
    </source>
</evidence>
<protein>
    <recommendedName>
        <fullName evidence="3">Prolactin receptor</fullName>
    </recommendedName>
</protein>
<dbReference type="Proteomes" id="UP001458880">
    <property type="component" value="Unassembled WGS sequence"/>
</dbReference>
<organism evidence="1 2">
    <name type="scientific">Popillia japonica</name>
    <name type="common">Japanese beetle</name>
    <dbReference type="NCBI Taxonomy" id="7064"/>
    <lineage>
        <taxon>Eukaryota</taxon>
        <taxon>Metazoa</taxon>
        <taxon>Ecdysozoa</taxon>
        <taxon>Arthropoda</taxon>
        <taxon>Hexapoda</taxon>
        <taxon>Insecta</taxon>
        <taxon>Pterygota</taxon>
        <taxon>Neoptera</taxon>
        <taxon>Endopterygota</taxon>
        <taxon>Coleoptera</taxon>
        <taxon>Polyphaga</taxon>
        <taxon>Scarabaeiformia</taxon>
        <taxon>Scarabaeidae</taxon>
        <taxon>Rutelinae</taxon>
        <taxon>Popillia</taxon>
    </lineage>
</organism>
<dbReference type="EMBL" id="JASPKY010000247">
    <property type="protein sequence ID" value="KAK9717054.1"/>
    <property type="molecule type" value="Genomic_DNA"/>
</dbReference>
<evidence type="ECO:0008006" key="3">
    <source>
        <dbReference type="Google" id="ProtNLM"/>
    </source>
</evidence>
<evidence type="ECO:0000313" key="1">
    <source>
        <dbReference type="EMBL" id="KAK9717054.1"/>
    </source>
</evidence>